<dbReference type="CDD" id="cd06225">
    <property type="entry name" value="HAMP"/>
    <property type="match status" value="1"/>
</dbReference>
<evidence type="ECO:0000313" key="17">
    <source>
        <dbReference type="EMBL" id="GET22982.1"/>
    </source>
</evidence>
<evidence type="ECO:0000259" key="15">
    <source>
        <dbReference type="PROSITE" id="PS50109"/>
    </source>
</evidence>
<evidence type="ECO:0000313" key="18">
    <source>
        <dbReference type="EMBL" id="PSK82269.1"/>
    </source>
</evidence>
<feature type="transmembrane region" description="Helical" evidence="14">
    <location>
        <begin position="7"/>
        <end position="29"/>
    </location>
</feature>
<keyword evidence="6" id="KW-0808">Transferase</keyword>
<dbReference type="Pfam" id="PF02518">
    <property type="entry name" value="HATPase_c"/>
    <property type="match status" value="1"/>
</dbReference>
<dbReference type="RefSeq" id="WP_106542499.1">
    <property type="nucleotide sequence ID" value="NZ_BLAU01000001.1"/>
</dbReference>
<evidence type="ECO:0000256" key="9">
    <source>
        <dbReference type="ARBA" id="ARBA00022777"/>
    </source>
</evidence>
<dbReference type="SMART" id="SM00387">
    <property type="entry name" value="HATPase_c"/>
    <property type="match status" value="1"/>
</dbReference>
<evidence type="ECO:0000313" key="20">
    <source>
        <dbReference type="Proteomes" id="UP000396862"/>
    </source>
</evidence>
<dbReference type="SUPFAM" id="SSF158472">
    <property type="entry name" value="HAMP domain-like"/>
    <property type="match status" value="1"/>
</dbReference>
<accession>A0A2P8CBB2</accession>
<evidence type="ECO:0000256" key="5">
    <source>
        <dbReference type="ARBA" id="ARBA00022553"/>
    </source>
</evidence>
<evidence type="ECO:0000256" key="13">
    <source>
        <dbReference type="ARBA" id="ARBA00023136"/>
    </source>
</evidence>
<protein>
    <recommendedName>
        <fullName evidence="3">histidine kinase</fullName>
        <ecNumber evidence="3">2.7.13.3</ecNumber>
    </recommendedName>
</protein>
<dbReference type="GO" id="GO:0005524">
    <property type="term" value="F:ATP binding"/>
    <property type="evidence" value="ECO:0007669"/>
    <property type="project" value="UniProtKB-KW"/>
</dbReference>
<dbReference type="EC" id="2.7.13.3" evidence="3"/>
<evidence type="ECO:0000256" key="3">
    <source>
        <dbReference type="ARBA" id="ARBA00012438"/>
    </source>
</evidence>
<dbReference type="Pfam" id="PF00672">
    <property type="entry name" value="HAMP"/>
    <property type="match status" value="1"/>
</dbReference>
<dbReference type="SMART" id="SM00388">
    <property type="entry name" value="HisKA"/>
    <property type="match status" value="1"/>
</dbReference>
<keyword evidence="8" id="KW-0547">Nucleotide-binding</keyword>
<dbReference type="InterPro" id="IPR003594">
    <property type="entry name" value="HATPase_dom"/>
</dbReference>
<name>A0A2P8CBB2_9BACT</name>
<keyword evidence="5" id="KW-0597">Phosphoprotein</keyword>
<dbReference type="SUPFAM" id="SSF47384">
    <property type="entry name" value="Homodimeric domain of signal transducing histidine kinase"/>
    <property type="match status" value="1"/>
</dbReference>
<dbReference type="PANTHER" id="PTHR45528">
    <property type="entry name" value="SENSOR HISTIDINE KINASE CPXA"/>
    <property type="match status" value="1"/>
</dbReference>
<feature type="domain" description="Histidine kinase" evidence="15">
    <location>
        <begin position="239"/>
        <end position="456"/>
    </location>
</feature>
<dbReference type="Gene3D" id="6.10.340.10">
    <property type="match status" value="1"/>
</dbReference>
<comment type="caution">
    <text evidence="18">The sequence shown here is derived from an EMBL/GenBank/DDBJ whole genome shotgun (WGS) entry which is preliminary data.</text>
</comment>
<dbReference type="InterPro" id="IPR004358">
    <property type="entry name" value="Sig_transdc_His_kin-like_C"/>
</dbReference>
<feature type="transmembrane region" description="Helical" evidence="14">
    <location>
        <begin position="154"/>
        <end position="173"/>
    </location>
</feature>
<dbReference type="PROSITE" id="PS50109">
    <property type="entry name" value="HIS_KIN"/>
    <property type="match status" value="1"/>
</dbReference>
<evidence type="ECO:0000256" key="2">
    <source>
        <dbReference type="ARBA" id="ARBA00004651"/>
    </source>
</evidence>
<dbReference type="Proteomes" id="UP000396862">
    <property type="component" value="Unassembled WGS sequence"/>
</dbReference>
<dbReference type="OrthoDB" id="1491460at2"/>
<keyword evidence="4" id="KW-1003">Cell membrane</keyword>
<dbReference type="InterPro" id="IPR036097">
    <property type="entry name" value="HisK_dim/P_sf"/>
</dbReference>
<dbReference type="PRINTS" id="PR00344">
    <property type="entry name" value="BCTRLSENSOR"/>
</dbReference>
<dbReference type="GO" id="GO:0000155">
    <property type="term" value="F:phosphorelay sensor kinase activity"/>
    <property type="evidence" value="ECO:0007669"/>
    <property type="project" value="InterPro"/>
</dbReference>
<keyword evidence="10" id="KW-0067">ATP-binding</keyword>
<dbReference type="Pfam" id="PF00512">
    <property type="entry name" value="HisKA"/>
    <property type="match status" value="1"/>
</dbReference>
<dbReference type="SUPFAM" id="SSF55874">
    <property type="entry name" value="ATPase domain of HSP90 chaperone/DNA topoisomerase II/histidine kinase"/>
    <property type="match status" value="1"/>
</dbReference>
<dbReference type="PANTHER" id="PTHR45528:SF1">
    <property type="entry name" value="SENSOR HISTIDINE KINASE CPXA"/>
    <property type="match status" value="1"/>
</dbReference>
<keyword evidence="9 18" id="KW-0418">Kinase</keyword>
<evidence type="ECO:0000256" key="14">
    <source>
        <dbReference type="SAM" id="Phobius"/>
    </source>
</evidence>
<evidence type="ECO:0000256" key="4">
    <source>
        <dbReference type="ARBA" id="ARBA00022475"/>
    </source>
</evidence>
<comment type="catalytic activity">
    <reaction evidence="1">
        <text>ATP + protein L-histidine = ADP + protein N-phospho-L-histidine.</text>
        <dbReference type="EC" id="2.7.13.3"/>
    </reaction>
</comment>
<dbReference type="EMBL" id="BLAU01000001">
    <property type="protein sequence ID" value="GET22982.1"/>
    <property type="molecule type" value="Genomic_DNA"/>
</dbReference>
<evidence type="ECO:0000259" key="16">
    <source>
        <dbReference type="PROSITE" id="PS50885"/>
    </source>
</evidence>
<evidence type="ECO:0000256" key="7">
    <source>
        <dbReference type="ARBA" id="ARBA00022692"/>
    </source>
</evidence>
<dbReference type="FunFam" id="1.10.287.130:FF:000001">
    <property type="entry name" value="Two-component sensor histidine kinase"/>
    <property type="match status" value="1"/>
</dbReference>
<evidence type="ECO:0000256" key="12">
    <source>
        <dbReference type="ARBA" id="ARBA00023012"/>
    </source>
</evidence>
<sequence>MKIRNKITLIFTLLAGSVLLVIMVFIYIFSDRYTDYEFYQRLSERANIIAGIHFEKDEVSSEMYAEIQEKYLHKLSEEKETIIPTDSMKRLINNQHIPRNFSPSFLVEILSKKHARFRTGKIYHVGILYFDNQGNFVVIVSAKNRYGQAQLNNLLHVLLIAFFIGMIVIYFIGRLYAGKVLQPMAAITEKAKDISAHNLHLRLDATDNKDEISELAVTFNHMLDRLETAFQLQSNFVNNASHELRNPLTAILGEAEVSLQQERSADDYKKALQIIEKESERLDSLITSLLKLAQAGNTREEVTNMPVRIDELLVELVHEWENTNPDNQIRLDMSRLPEESGWLSVRGDESLLWAAFSNIIGNACKFSNNKEVVVGITGKAGSVTVSVKDQGVGIAEAELQNIAEPFYRGTNARSFEGFGIGLSLAHRIIKLHGGTLTISSVLQKGTEVTVSFPTKV</sequence>
<evidence type="ECO:0000256" key="8">
    <source>
        <dbReference type="ARBA" id="ARBA00022741"/>
    </source>
</evidence>
<organism evidence="18 19">
    <name type="scientific">Prolixibacter denitrificans</name>
    <dbReference type="NCBI Taxonomy" id="1541063"/>
    <lineage>
        <taxon>Bacteria</taxon>
        <taxon>Pseudomonadati</taxon>
        <taxon>Bacteroidota</taxon>
        <taxon>Bacteroidia</taxon>
        <taxon>Marinilabiliales</taxon>
        <taxon>Prolixibacteraceae</taxon>
        <taxon>Prolixibacter</taxon>
    </lineage>
</organism>
<reference evidence="17 20" key="2">
    <citation type="submission" date="2019-10" db="EMBL/GenBank/DDBJ databases">
        <title>Prolixibacter strains distinguished by the presence of nitrate reductase genes were adept at nitrate-dependent anaerobic corrosion of metallic iron and carbon steel.</title>
        <authorList>
            <person name="Iino T."/>
            <person name="Shono N."/>
            <person name="Ito K."/>
            <person name="Nakamura R."/>
            <person name="Sueoka K."/>
            <person name="Harayama S."/>
            <person name="Ohkuma M."/>
        </authorList>
    </citation>
    <scope>NUCLEOTIDE SEQUENCE [LARGE SCALE GENOMIC DNA]</scope>
    <source>
        <strain evidence="17 20">MIC1-1</strain>
    </source>
</reference>
<dbReference type="PROSITE" id="PS50885">
    <property type="entry name" value="HAMP"/>
    <property type="match status" value="1"/>
</dbReference>
<keyword evidence="12" id="KW-0902">Two-component regulatory system</keyword>
<dbReference type="Proteomes" id="UP000240621">
    <property type="component" value="Unassembled WGS sequence"/>
</dbReference>
<dbReference type="CDD" id="cd00082">
    <property type="entry name" value="HisKA"/>
    <property type="match status" value="1"/>
</dbReference>
<dbReference type="CDD" id="cd00075">
    <property type="entry name" value="HATPase"/>
    <property type="match status" value="1"/>
</dbReference>
<evidence type="ECO:0000256" key="10">
    <source>
        <dbReference type="ARBA" id="ARBA00022840"/>
    </source>
</evidence>
<keyword evidence="11 14" id="KW-1133">Transmembrane helix</keyword>
<dbReference type="InterPro" id="IPR003660">
    <property type="entry name" value="HAMP_dom"/>
</dbReference>
<keyword evidence="7 14" id="KW-0812">Transmembrane</keyword>
<reference evidence="18 19" key="1">
    <citation type="submission" date="2018-03" db="EMBL/GenBank/DDBJ databases">
        <title>Genomic Encyclopedia of Archaeal and Bacterial Type Strains, Phase II (KMG-II): from individual species to whole genera.</title>
        <authorList>
            <person name="Goeker M."/>
        </authorList>
    </citation>
    <scope>NUCLEOTIDE SEQUENCE [LARGE SCALE GENOMIC DNA]</scope>
    <source>
        <strain evidence="18 19">DSM 27267</strain>
    </source>
</reference>
<comment type="subcellular location">
    <subcellularLocation>
        <location evidence="2">Cell membrane</location>
        <topology evidence="2">Multi-pass membrane protein</topology>
    </subcellularLocation>
</comment>
<dbReference type="Gene3D" id="3.30.565.10">
    <property type="entry name" value="Histidine kinase-like ATPase, C-terminal domain"/>
    <property type="match status" value="1"/>
</dbReference>
<dbReference type="InterPro" id="IPR036890">
    <property type="entry name" value="HATPase_C_sf"/>
</dbReference>
<dbReference type="AlphaFoldDB" id="A0A2P8CBB2"/>
<evidence type="ECO:0000313" key="19">
    <source>
        <dbReference type="Proteomes" id="UP000240621"/>
    </source>
</evidence>
<dbReference type="InterPro" id="IPR003661">
    <property type="entry name" value="HisK_dim/P_dom"/>
</dbReference>
<feature type="domain" description="HAMP" evidence="16">
    <location>
        <begin position="178"/>
        <end position="231"/>
    </location>
</feature>
<dbReference type="EMBL" id="PYGC01000006">
    <property type="protein sequence ID" value="PSK82269.1"/>
    <property type="molecule type" value="Genomic_DNA"/>
</dbReference>
<gene>
    <name evidence="18" type="ORF">CLV93_10612</name>
    <name evidence="17" type="ORF">JCM18694_32280</name>
</gene>
<proteinExistence type="predicted"/>
<dbReference type="Gene3D" id="1.10.287.130">
    <property type="match status" value="1"/>
</dbReference>
<dbReference type="InterPro" id="IPR050398">
    <property type="entry name" value="HssS/ArlS-like"/>
</dbReference>
<evidence type="ECO:0000256" key="6">
    <source>
        <dbReference type="ARBA" id="ARBA00022679"/>
    </source>
</evidence>
<dbReference type="InterPro" id="IPR005467">
    <property type="entry name" value="His_kinase_dom"/>
</dbReference>
<dbReference type="GO" id="GO:0005886">
    <property type="term" value="C:plasma membrane"/>
    <property type="evidence" value="ECO:0007669"/>
    <property type="project" value="UniProtKB-SubCell"/>
</dbReference>
<evidence type="ECO:0000256" key="1">
    <source>
        <dbReference type="ARBA" id="ARBA00000085"/>
    </source>
</evidence>
<evidence type="ECO:0000256" key="11">
    <source>
        <dbReference type="ARBA" id="ARBA00022989"/>
    </source>
</evidence>
<dbReference type="SMART" id="SM00304">
    <property type="entry name" value="HAMP"/>
    <property type="match status" value="1"/>
</dbReference>
<keyword evidence="20" id="KW-1185">Reference proteome</keyword>
<keyword evidence="13 14" id="KW-0472">Membrane</keyword>